<feature type="compositionally biased region" description="Acidic residues" evidence="1">
    <location>
        <begin position="289"/>
        <end position="299"/>
    </location>
</feature>
<evidence type="ECO:0008006" key="4">
    <source>
        <dbReference type="Google" id="ProtNLM"/>
    </source>
</evidence>
<keyword evidence="3" id="KW-1185">Reference proteome</keyword>
<evidence type="ECO:0000313" key="3">
    <source>
        <dbReference type="Proteomes" id="UP000775547"/>
    </source>
</evidence>
<evidence type="ECO:0000256" key="1">
    <source>
        <dbReference type="SAM" id="MobiDB-lite"/>
    </source>
</evidence>
<dbReference type="InterPro" id="IPR008974">
    <property type="entry name" value="TRAF-like"/>
</dbReference>
<feature type="compositionally biased region" description="Low complexity" evidence="1">
    <location>
        <begin position="217"/>
        <end position="228"/>
    </location>
</feature>
<sequence>MEVQSEVQESTTITFEWTLKGLKNLFDSTKGESKSKVTKSVRFGGGRWQILFYANAGTSKEVTPGATEGGYVSLYLSCEPTTEEKEAAMGDVGKWTREGIYKFSFELRNIGKTVLYNLKEAHNHSFSHKTANWGWHGPIREKRQCVLSNTRPPPPVPAYPRQSVPKGLLDTVGALLDDPLYSDVEFIIPRRGGKLKSARRIWASRRMLKRAEYFESSGSGFAEGSPEAQLIGGAPAPSIIDSDANLVMNEFEDSDDDDDFENGEEPHHDIEPQPSTAMEASVPSMADNSLEDDDDLEREDEQRNVRAKLSHPSSPRSSQDVILPLRSPELPTTSKFTVVVKDVAYSTYLALQYYVSAI</sequence>
<comment type="caution">
    <text evidence="2">The sequence shown here is derived from an EMBL/GenBank/DDBJ whole genome shotgun (WGS) entry which is preliminary data.</text>
</comment>
<feature type="compositionally biased region" description="Polar residues" evidence="1">
    <location>
        <begin position="311"/>
        <end position="320"/>
    </location>
</feature>
<dbReference type="Gene3D" id="2.60.210.10">
    <property type="entry name" value="Apoptosis, Tumor Necrosis Factor Receptor Associated Protein 2, Chain A"/>
    <property type="match status" value="1"/>
</dbReference>
<evidence type="ECO:0000313" key="2">
    <source>
        <dbReference type="EMBL" id="KAG5646532.1"/>
    </source>
</evidence>
<dbReference type="SUPFAM" id="SSF49599">
    <property type="entry name" value="TRAF domain-like"/>
    <property type="match status" value="1"/>
</dbReference>
<dbReference type="Proteomes" id="UP000775547">
    <property type="component" value="Unassembled WGS sequence"/>
</dbReference>
<feature type="region of interest" description="Disordered" evidence="1">
    <location>
        <begin position="217"/>
        <end position="237"/>
    </location>
</feature>
<feature type="compositionally biased region" description="Acidic residues" evidence="1">
    <location>
        <begin position="252"/>
        <end position="263"/>
    </location>
</feature>
<reference evidence="2" key="2">
    <citation type="submission" date="2021-10" db="EMBL/GenBank/DDBJ databases">
        <title>Phylogenomics reveals ancestral predisposition of the termite-cultivated fungus Termitomyces towards a domesticated lifestyle.</title>
        <authorList>
            <person name="Auxier B."/>
            <person name="Grum-Grzhimaylo A."/>
            <person name="Cardenas M.E."/>
            <person name="Lodge J.D."/>
            <person name="Laessoe T."/>
            <person name="Pedersen O."/>
            <person name="Smith M.E."/>
            <person name="Kuyper T.W."/>
            <person name="Franco-Molano E.A."/>
            <person name="Baroni T.J."/>
            <person name="Aanen D.K."/>
        </authorList>
    </citation>
    <scope>NUCLEOTIDE SEQUENCE</scope>
    <source>
        <strain evidence="2">AP01</strain>
        <tissue evidence="2">Mycelium</tissue>
    </source>
</reference>
<dbReference type="CDD" id="cd00121">
    <property type="entry name" value="MATH"/>
    <property type="match status" value="1"/>
</dbReference>
<proteinExistence type="predicted"/>
<gene>
    <name evidence="2" type="ORF">DXG03_003299</name>
</gene>
<name>A0A9P7G9J1_9AGAR</name>
<organism evidence="2 3">
    <name type="scientific">Asterophora parasitica</name>
    <dbReference type="NCBI Taxonomy" id="117018"/>
    <lineage>
        <taxon>Eukaryota</taxon>
        <taxon>Fungi</taxon>
        <taxon>Dikarya</taxon>
        <taxon>Basidiomycota</taxon>
        <taxon>Agaricomycotina</taxon>
        <taxon>Agaricomycetes</taxon>
        <taxon>Agaricomycetidae</taxon>
        <taxon>Agaricales</taxon>
        <taxon>Tricholomatineae</taxon>
        <taxon>Lyophyllaceae</taxon>
        <taxon>Asterophora</taxon>
    </lineage>
</organism>
<dbReference type="OrthoDB" id="6359816at2759"/>
<feature type="region of interest" description="Disordered" evidence="1">
    <location>
        <begin position="252"/>
        <end position="326"/>
    </location>
</feature>
<dbReference type="EMBL" id="JABCKV010000020">
    <property type="protein sequence ID" value="KAG5646532.1"/>
    <property type="molecule type" value="Genomic_DNA"/>
</dbReference>
<dbReference type="AlphaFoldDB" id="A0A9P7G9J1"/>
<protein>
    <recommendedName>
        <fullName evidence="4">MATH domain-containing protein</fullName>
    </recommendedName>
</protein>
<accession>A0A9P7G9J1</accession>
<dbReference type="InterPro" id="IPR002083">
    <property type="entry name" value="MATH/TRAF_dom"/>
</dbReference>
<reference evidence="2" key="1">
    <citation type="submission" date="2020-07" db="EMBL/GenBank/DDBJ databases">
        <authorList>
            <person name="Nieuwenhuis M."/>
            <person name="Van De Peppel L.J.J."/>
        </authorList>
    </citation>
    <scope>NUCLEOTIDE SEQUENCE</scope>
    <source>
        <strain evidence="2">AP01</strain>
        <tissue evidence="2">Mycelium</tissue>
    </source>
</reference>